<feature type="region of interest" description="Disordered" evidence="1">
    <location>
        <begin position="75"/>
        <end position="100"/>
    </location>
</feature>
<reference evidence="2 3" key="1">
    <citation type="submission" date="2023-10" db="EMBL/GenBank/DDBJ databases">
        <title>Genomes of two closely related lineages of the louse Polyplax serrata with different host specificities.</title>
        <authorList>
            <person name="Martinu J."/>
            <person name="Tarabai H."/>
            <person name="Stefka J."/>
            <person name="Hypsa V."/>
        </authorList>
    </citation>
    <scope>NUCLEOTIDE SEQUENCE [LARGE SCALE GENOMIC DNA]</scope>
    <source>
        <strain evidence="2">HR10_N</strain>
    </source>
</reference>
<organism evidence="2 3">
    <name type="scientific">Polyplax serrata</name>
    <name type="common">Common mouse louse</name>
    <dbReference type="NCBI Taxonomy" id="468196"/>
    <lineage>
        <taxon>Eukaryota</taxon>
        <taxon>Metazoa</taxon>
        <taxon>Ecdysozoa</taxon>
        <taxon>Arthropoda</taxon>
        <taxon>Hexapoda</taxon>
        <taxon>Insecta</taxon>
        <taxon>Pterygota</taxon>
        <taxon>Neoptera</taxon>
        <taxon>Paraneoptera</taxon>
        <taxon>Psocodea</taxon>
        <taxon>Troctomorpha</taxon>
        <taxon>Phthiraptera</taxon>
        <taxon>Anoplura</taxon>
        <taxon>Polyplacidae</taxon>
        <taxon>Polyplax</taxon>
    </lineage>
</organism>
<comment type="caution">
    <text evidence="2">The sequence shown here is derived from an EMBL/GenBank/DDBJ whole genome shotgun (WGS) entry which is preliminary data.</text>
</comment>
<dbReference type="EMBL" id="JAWJWE010000037">
    <property type="protein sequence ID" value="KAK6625170.1"/>
    <property type="molecule type" value="Genomic_DNA"/>
</dbReference>
<dbReference type="Proteomes" id="UP001372834">
    <property type="component" value="Unassembled WGS sequence"/>
</dbReference>
<evidence type="ECO:0000313" key="2">
    <source>
        <dbReference type="EMBL" id="KAK6625170.1"/>
    </source>
</evidence>
<proteinExistence type="predicted"/>
<gene>
    <name evidence="2" type="ORF">RUM43_005461</name>
</gene>
<sequence>MVHEFVGGFSDLELFMSFNTQNNRGDDAFVRWKSSGGTQRCNLLNTLEREQSVPMQIPSCEIMGAQGTVVDECHAEDSKIRESSRERGESKSESETECPE</sequence>
<dbReference type="AlphaFoldDB" id="A0AAN8PJ87"/>
<feature type="compositionally biased region" description="Basic and acidic residues" evidence="1">
    <location>
        <begin position="75"/>
        <end position="94"/>
    </location>
</feature>
<evidence type="ECO:0000313" key="3">
    <source>
        <dbReference type="Proteomes" id="UP001372834"/>
    </source>
</evidence>
<accession>A0AAN8PJ87</accession>
<evidence type="ECO:0000256" key="1">
    <source>
        <dbReference type="SAM" id="MobiDB-lite"/>
    </source>
</evidence>
<name>A0AAN8PJ87_POLSC</name>
<protein>
    <submittedName>
        <fullName evidence="2">Uncharacterized protein</fullName>
    </submittedName>
</protein>